<evidence type="ECO:0000313" key="2">
    <source>
        <dbReference type="EMBL" id="SDO02147.1"/>
    </source>
</evidence>
<protein>
    <submittedName>
        <fullName evidence="2">Uncharacterized protein</fullName>
    </submittedName>
</protein>
<proteinExistence type="predicted"/>
<feature type="chain" id="PRO_5011684483" evidence="1">
    <location>
        <begin position="22"/>
        <end position="267"/>
    </location>
</feature>
<sequence>MKRISILLLFCGCLACGYCQVVVKSAFKAVAGKVVTDALMNNDLSRSRHGVVSANNSANKVAVPMIQTNSQSSQKSLINITKNLQLKELQKRWEMEMDSLRKIEKRMARLDSVAGYTRICGDWIATIKNGTFENNEYYRIAVKFTLFSVRVKKTVLNKEREDCDSLKRFECRGMWMGHDSLSWRVSNGYNYIDKKVPSRWGEKLSTYSQQIDNYEAVLVDSVLKCTRKTDILYYDDYGALLWNEEKTPIRFTCRRMKNENGQNIERW</sequence>
<keyword evidence="1" id="KW-0732">Signal</keyword>
<dbReference type="EMBL" id="FNIW01000007">
    <property type="protein sequence ID" value="SDO02147.1"/>
    <property type="molecule type" value="Genomic_DNA"/>
</dbReference>
<accession>A0A1H0G5H0</accession>
<feature type="signal peptide" evidence="1">
    <location>
        <begin position="1"/>
        <end position="21"/>
    </location>
</feature>
<comment type="caution">
    <text evidence="2">The sequence shown here is derived from an EMBL/GenBank/DDBJ whole genome shotgun (WGS) entry which is preliminary data.</text>
</comment>
<name>A0A1H0G5H0_9BACT</name>
<evidence type="ECO:0000313" key="3">
    <source>
        <dbReference type="Proteomes" id="UP000199134"/>
    </source>
</evidence>
<dbReference type="RefSeq" id="WP_091853171.1">
    <property type="nucleotide sequence ID" value="NZ_FNIW01000007.1"/>
</dbReference>
<reference evidence="3" key="1">
    <citation type="submission" date="2016-10" db="EMBL/GenBank/DDBJ databases">
        <authorList>
            <person name="de Groot N.N."/>
        </authorList>
    </citation>
    <scope>NUCLEOTIDE SEQUENCE [LARGE SCALE GENOMIC DNA]</scope>
    <source>
        <strain evidence="3">BP1-145</strain>
    </source>
</reference>
<evidence type="ECO:0000256" key="1">
    <source>
        <dbReference type="SAM" id="SignalP"/>
    </source>
</evidence>
<dbReference type="Proteomes" id="UP000199134">
    <property type="component" value="Unassembled WGS sequence"/>
</dbReference>
<organism evidence="2 3">
    <name type="scientific">Prevotella communis</name>
    <dbReference type="NCBI Taxonomy" id="2913614"/>
    <lineage>
        <taxon>Bacteria</taxon>
        <taxon>Pseudomonadati</taxon>
        <taxon>Bacteroidota</taxon>
        <taxon>Bacteroidia</taxon>
        <taxon>Bacteroidales</taxon>
        <taxon>Prevotellaceae</taxon>
        <taxon>Prevotella</taxon>
    </lineage>
</organism>
<gene>
    <name evidence="2" type="ORF">SAMN04487900_107124</name>
</gene>
<dbReference type="AlphaFoldDB" id="A0A1H0G5H0"/>